<dbReference type="EMBL" id="JABYQT010000006">
    <property type="protein sequence ID" value="MBZ5488161.1"/>
    <property type="molecule type" value="Genomic_DNA"/>
</dbReference>
<protein>
    <submittedName>
        <fullName evidence="1">Uncharacterized protein</fullName>
    </submittedName>
</protein>
<keyword evidence="2" id="KW-1185">Reference proteome</keyword>
<evidence type="ECO:0000313" key="2">
    <source>
        <dbReference type="Proteomes" id="UP001319846"/>
    </source>
</evidence>
<comment type="caution">
    <text evidence="1">The sequence shown here is derived from an EMBL/GenBank/DDBJ whole genome shotgun (WGS) entry which is preliminary data.</text>
</comment>
<name>A0ACC5VVE4_9GAMM</name>
<accession>A0ACC5VVE4</accession>
<proteinExistence type="predicted"/>
<organism evidence="1 2">
    <name type="scientific">Vreelandella aquamarina</name>
    <dbReference type="NCBI Taxonomy" id="77097"/>
    <lineage>
        <taxon>Bacteria</taxon>
        <taxon>Pseudomonadati</taxon>
        <taxon>Pseudomonadota</taxon>
        <taxon>Gammaproteobacteria</taxon>
        <taxon>Oceanospirillales</taxon>
        <taxon>Halomonadaceae</taxon>
        <taxon>Vreelandella</taxon>
    </lineage>
</organism>
<gene>
    <name evidence="1" type="ORF">HW452_11565</name>
</gene>
<dbReference type="Proteomes" id="UP001319846">
    <property type="component" value="Unassembled WGS sequence"/>
</dbReference>
<reference evidence="1" key="1">
    <citation type="submission" date="2020-06" db="EMBL/GenBank/DDBJ databases">
        <title>Whole Genome Sequence of Halomonas aquamarina MB598.</title>
        <authorList>
            <person name="Pervaiz M."/>
            <person name="Fariq A."/>
            <person name="Yasmin A."/>
            <person name="Welch M."/>
        </authorList>
    </citation>
    <scope>NUCLEOTIDE SEQUENCE</scope>
    <source>
        <strain evidence="1">MB598</strain>
    </source>
</reference>
<evidence type="ECO:0000313" key="1">
    <source>
        <dbReference type="EMBL" id="MBZ5488161.1"/>
    </source>
</evidence>
<sequence length="219" mass="24675">MITPLFLDTRDQRHFSDEARHAIESVCAATGSLVHAHLPMLAKDIELACETGRLVIPETGEMGLAISATRVGWTVDPDREESIASIAREQLRYTLFHELHHLARGWVIYRDEPRTTFMEGVVSEGLATVFERDVGGRSAPWGEYPNNVRDWVDELLALPVTAPYYPWMIQHEDGRRWIGYRAGTFIAEQAIRASNRSAADLVHVPTEEILAMAGIRLNK</sequence>